<feature type="transmembrane region" description="Helical" evidence="18">
    <location>
        <begin position="736"/>
        <end position="757"/>
    </location>
</feature>
<dbReference type="Pfam" id="PF13424">
    <property type="entry name" value="TPR_12"/>
    <property type="match status" value="1"/>
</dbReference>
<evidence type="ECO:0000256" key="18">
    <source>
        <dbReference type="SAM" id="Phobius"/>
    </source>
</evidence>
<feature type="transmembrane region" description="Helical" evidence="18">
    <location>
        <begin position="910"/>
        <end position="928"/>
    </location>
</feature>
<keyword evidence="9" id="KW-0677">Repeat</keyword>
<evidence type="ECO:0000256" key="3">
    <source>
        <dbReference type="ARBA" id="ARBA00004240"/>
    </source>
</evidence>
<evidence type="ECO:0000256" key="1">
    <source>
        <dbReference type="ARBA" id="ARBA00003582"/>
    </source>
</evidence>
<evidence type="ECO:0000256" key="16">
    <source>
        <dbReference type="PROSITE-ProRule" id="PRU00339"/>
    </source>
</evidence>
<dbReference type="SUPFAM" id="SSF53300">
    <property type="entry name" value="vWA-like"/>
    <property type="match status" value="1"/>
</dbReference>
<keyword evidence="8 18" id="KW-0812">Transmembrane</keyword>
<comment type="caution">
    <text evidence="23">The sequence shown here is derived from an EMBL/GenBank/DDBJ whole genome shotgun (WGS) entry which is preliminary data.</text>
</comment>
<feature type="domain" description="Integrator complex subunit 14 beta-barrel" evidence="21">
    <location>
        <begin position="210"/>
        <end position="368"/>
    </location>
</feature>
<comment type="subcellular location">
    <subcellularLocation>
        <location evidence="3">Endoplasmic reticulum</location>
    </subcellularLocation>
    <subcellularLocation>
        <location evidence="2">Membrane</location>
        <topology evidence="2">Multi-pass membrane protein</topology>
    </subcellularLocation>
</comment>
<feature type="repeat" description="TPR" evidence="16">
    <location>
        <begin position="1053"/>
        <end position="1086"/>
    </location>
</feature>
<comment type="function">
    <text evidence="1">Transfers mannosyl residues to the hydroxyl group of serine or threonine residues.</text>
</comment>
<evidence type="ECO:0000256" key="14">
    <source>
        <dbReference type="ARBA" id="ARBA00045085"/>
    </source>
</evidence>
<comment type="catalytic activity">
    <reaction evidence="14">
        <text>a di-trans,poly-cis-dolichyl beta-D-mannosyl phosphate + L-threonyl-[protein] = 3-O-(alpha-D-mannosyl)-L-threonyl-[protein] + a di-trans,poly-cis-dolichyl phosphate + H(+)</text>
        <dbReference type="Rhea" id="RHEA:53396"/>
        <dbReference type="Rhea" id="RHEA-COMP:11060"/>
        <dbReference type="Rhea" id="RHEA-COMP:13547"/>
        <dbReference type="Rhea" id="RHEA-COMP:19498"/>
        <dbReference type="Rhea" id="RHEA-COMP:19501"/>
        <dbReference type="ChEBI" id="CHEBI:15378"/>
        <dbReference type="ChEBI" id="CHEBI:30013"/>
        <dbReference type="ChEBI" id="CHEBI:57683"/>
        <dbReference type="ChEBI" id="CHEBI:58211"/>
        <dbReference type="ChEBI" id="CHEBI:137323"/>
        <dbReference type="EC" id="2.4.1.109"/>
    </reaction>
</comment>
<evidence type="ECO:0000256" key="4">
    <source>
        <dbReference type="ARBA" id="ARBA00004922"/>
    </source>
</evidence>
<feature type="region of interest" description="Disordered" evidence="17">
    <location>
        <begin position="280"/>
        <end position="312"/>
    </location>
</feature>
<dbReference type="GO" id="GO:0032991">
    <property type="term" value="C:protein-containing complex"/>
    <property type="evidence" value="ECO:0007669"/>
    <property type="project" value="UniProtKB-ARBA"/>
</dbReference>
<protein>
    <recommendedName>
        <fullName evidence="6">dolichyl-phosphate-mannose--protein mannosyltransferase</fullName>
        <ecNumber evidence="6">2.4.1.109</ecNumber>
    </recommendedName>
</protein>
<sequence length="1208" mass="136531">MPTVILLDVSLSMSRPVSTTDTTESHTRFTIASAAINTFLDYLCIHAKLEYVALVAFSSVYEVAVPFTREFDNIRVKLPQLEEGDKTCIEAALHGVNHLILNEWGYQTPVQIILITDGSCGVGAIGRNRIIQALPLPPTYPAKIHILPVVSPHDPCLQHAMPLYQKIVDLASNTVNNSNVNLIRGAIYCPDQLSVPGVGVAMTRLCEQHYQEFWCTLKCGQLETRVQIFPAPHPAQQEGLAASYTLSNQLHVIGFLQQQDLGTPIAISKHLVIPQAQVGTNSSTRENYGSKTPTKEGSSNEGTSTDEDNISDPSKVPNFCVLLHGALKVEGMAAIVQLGSDWWGTVSAWCEVSRARRSCLLLSILRPGASAAPWLGALDQLGPADETSVSTETFPVRSWRSYSGGGSGCAWARPHALLADVQKVLRHARKLPDKTQHLYKELNRLRRAAISLGFSELLTCVGSALERECTVLPSSAPPECALQLAHAAAALRDPRTALDIKHTLQPLAANFTVTSIIQGDFVFDDSEAIVKNKDITSTSWLDSFSNDFWGTNIKSNHSHKSYRPLTIITYRLNYIFNNKELSATQFKATNLACHAICCVLVWQTYNCIWTKLNIKHGDKILVDLPFFASLLFSVHPVHVEAVSGIVGRSDLLATMTFLLSFLIYDRAMKNKNVLNIYLFISIIAAGLSMLFKENGVTILGVCCIYEVIINLRIRKLEKVKYNMSDIFKMIHMDIKCIYRIIIIMMCAIIFLYARWAVMGKNKPEFKPTDNPAAFSDNLFSKIATYNYIYFFNIMLLIWPQWLCYDWSMGCIPLINNVLDFRILFVLIMYLYIFLYIKAVIGGKYKKSSKRISLLATSFMLIPFLPATNIVFPVGFVIAERILYIPSIGYCLFIAIGLGKILQHNKINHKIVISVFLYIISIYGIKSWLRAYDWQNEYKLFTNALTVCPLNAKVRYNVAKVADAKQNTSWAMDEYEEAIRLYPEYYQAMNNLANLLKNQKKYSEAETYLRKAIYHKKDFPAAWMNLGIVLANTGRFEESQRAYKTALLYRKNYPDCFYNLGNLYLETNRTNEAMDNWYQAINSNPKHVSAWTNLLALLDNTNQIQKALQIIPKALAELPNSPSIYFAIANIYGKHEQYTTAEKYFHQAIALFKERVQAIHYANLGVLYHRWRKHDLAKQMYKMALKIDPHFSSAKINLYNLEMKIKNKQ</sequence>
<feature type="repeat" description="TPR" evidence="16">
    <location>
        <begin position="1019"/>
        <end position="1052"/>
    </location>
</feature>
<evidence type="ECO:0000259" key="21">
    <source>
        <dbReference type="Pfam" id="PF19435"/>
    </source>
</evidence>
<keyword evidence="7" id="KW-0808">Transferase</keyword>
<keyword evidence="13 18" id="KW-0472">Membrane</keyword>
<keyword evidence="24" id="KW-1185">Reference proteome</keyword>
<dbReference type="GO" id="GO:0030968">
    <property type="term" value="P:endoplasmic reticulum unfolded protein response"/>
    <property type="evidence" value="ECO:0007669"/>
    <property type="project" value="TreeGrafter"/>
</dbReference>
<accession>A0A8S4RJ63</accession>
<keyword evidence="11" id="KW-0256">Endoplasmic reticulum</keyword>
<feature type="domain" description="Integrator complex subunit 14 C-terminal" evidence="22">
    <location>
        <begin position="410"/>
        <end position="512"/>
    </location>
</feature>
<evidence type="ECO:0000256" key="2">
    <source>
        <dbReference type="ARBA" id="ARBA00004141"/>
    </source>
</evidence>
<dbReference type="InterPro" id="IPR052346">
    <property type="entry name" value="O-mannosyl-transferase_TMTC"/>
</dbReference>
<dbReference type="InterPro" id="IPR002035">
    <property type="entry name" value="VWF_A"/>
</dbReference>
<dbReference type="OrthoDB" id="19588at2759"/>
<dbReference type="CDD" id="cd00198">
    <property type="entry name" value="vWFA"/>
    <property type="match status" value="1"/>
</dbReference>
<feature type="repeat" description="TPR" evidence="16">
    <location>
        <begin position="1121"/>
        <end position="1154"/>
    </location>
</feature>
<evidence type="ECO:0000259" key="22">
    <source>
        <dbReference type="Pfam" id="PF20504"/>
    </source>
</evidence>
<comment type="catalytic activity">
    <reaction evidence="15">
        <text>a di-trans,poly-cis-dolichyl beta-D-mannosyl phosphate + L-seryl-[protein] = 3-O-(alpha-D-mannosyl)-L-seryl-[protein] + a di-trans,poly-cis-dolichyl phosphate + H(+)</text>
        <dbReference type="Rhea" id="RHEA:17377"/>
        <dbReference type="Rhea" id="RHEA-COMP:9863"/>
        <dbReference type="Rhea" id="RHEA-COMP:13546"/>
        <dbReference type="Rhea" id="RHEA-COMP:19498"/>
        <dbReference type="Rhea" id="RHEA-COMP:19501"/>
        <dbReference type="ChEBI" id="CHEBI:15378"/>
        <dbReference type="ChEBI" id="CHEBI:29999"/>
        <dbReference type="ChEBI" id="CHEBI:57683"/>
        <dbReference type="ChEBI" id="CHEBI:58211"/>
        <dbReference type="ChEBI" id="CHEBI:137321"/>
        <dbReference type="EC" id="2.4.1.109"/>
    </reaction>
</comment>
<dbReference type="GO" id="GO:0005783">
    <property type="term" value="C:endoplasmic reticulum"/>
    <property type="evidence" value="ECO:0007669"/>
    <property type="project" value="UniProtKB-SubCell"/>
</dbReference>
<organism evidence="23 24">
    <name type="scientific">Pararge aegeria aegeria</name>
    <dbReference type="NCBI Taxonomy" id="348720"/>
    <lineage>
        <taxon>Eukaryota</taxon>
        <taxon>Metazoa</taxon>
        <taxon>Ecdysozoa</taxon>
        <taxon>Arthropoda</taxon>
        <taxon>Hexapoda</taxon>
        <taxon>Insecta</taxon>
        <taxon>Pterygota</taxon>
        <taxon>Neoptera</taxon>
        <taxon>Endopterygota</taxon>
        <taxon>Lepidoptera</taxon>
        <taxon>Glossata</taxon>
        <taxon>Ditrysia</taxon>
        <taxon>Papilionoidea</taxon>
        <taxon>Nymphalidae</taxon>
        <taxon>Satyrinae</taxon>
        <taxon>Satyrini</taxon>
        <taxon>Parargina</taxon>
        <taxon>Pararge</taxon>
    </lineage>
</organism>
<dbReference type="InterPro" id="IPR019734">
    <property type="entry name" value="TPR_rpt"/>
</dbReference>
<evidence type="ECO:0000313" key="24">
    <source>
        <dbReference type="Proteomes" id="UP000838756"/>
    </source>
</evidence>
<dbReference type="EC" id="2.4.1.109" evidence="6"/>
<feature type="compositionally biased region" description="Polar residues" evidence="17">
    <location>
        <begin position="280"/>
        <end position="303"/>
    </location>
</feature>
<dbReference type="InterPro" id="IPR011990">
    <property type="entry name" value="TPR-like_helical_dom_sf"/>
</dbReference>
<dbReference type="InterPro" id="IPR036465">
    <property type="entry name" value="vWFA_dom_sf"/>
</dbReference>
<comment type="similarity">
    <text evidence="5">Belongs to the TMTC family.</text>
</comment>
<dbReference type="PANTHER" id="PTHR44227:SF3">
    <property type="entry name" value="PROTEIN O-MANNOSYL-TRANSFERASE TMTC4"/>
    <property type="match status" value="1"/>
</dbReference>
<dbReference type="Proteomes" id="UP000838756">
    <property type="component" value="Unassembled WGS sequence"/>
</dbReference>
<feature type="domain" description="DUF1736" evidence="19">
    <location>
        <begin position="760"/>
        <end position="832"/>
    </location>
</feature>
<evidence type="ECO:0000256" key="11">
    <source>
        <dbReference type="ARBA" id="ARBA00022824"/>
    </source>
</evidence>
<dbReference type="InterPro" id="IPR046471">
    <property type="entry name" value="IntS14_C"/>
</dbReference>
<evidence type="ECO:0000256" key="7">
    <source>
        <dbReference type="ARBA" id="ARBA00022679"/>
    </source>
</evidence>
<feature type="transmembrane region" description="Helical" evidence="18">
    <location>
        <begin position="822"/>
        <end position="840"/>
    </location>
</feature>
<feature type="transmembrane region" description="Helical" evidence="18">
    <location>
        <begin position="696"/>
        <end position="713"/>
    </location>
</feature>
<dbReference type="PANTHER" id="PTHR44227">
    <property type="match status" value="1"/>
</dbReference>
<keyword evidence="12 18" id="KW-1133">Transmembrane helix</keyword>
<feature type="domain" description="VWFA" evidence="20">
    <location>
        <begin position="3"/>
        <end position="118"/>
    </location>
</feature>
<dbReference type="Pfam" id="PF19435">
    <property type="entry name" value="IntS14_b-barrel"/>
    <property type="match status" value="1"/>
</dbReference>
<feature type="transmembrane region" description="Helical" evidence="18">
    <location>
        <begin position="881"/>
        <end position="898"/>
    </location>
</feature>
<dbReference type="EMBL" id="CAKXAJ010025271">
    <property type="protein sequence ID" value="CAH2237497.1"/>
    <property type="molecule type" value="Genomic_DNA"/>
</dbReference>
<evidence type="ECO:0000256" key="12">
    <source>
        <dbReference type="ARBA" id="ARBA00022989"/>
    </source>
</evidence>
<evidence type="ECO:0000256" key="8">
    <source>
        <dbReference type="ARBA" id="ARBA00022692"/>
    </source>
</evidence>
<evidence type="ECO:0000256" key="10">
    <source>
        <dbReference type="ARBA" id="ARBA00022803"/>
    </source>
</evidence>
<feature type="transmembrane region" description="Helical" evidence="18">
    <location>
        <begin position="645"/>
        <end position="664"/>
    </location>
</feature>
<reference evidence="23" key="1">
    <citation type="submission" date="2022-03" db="EMBL/GenBank/DDBJ databases">
        <authorList>
            <person name="Lindestad O."/>
        </authorList>
    </citation>
    <scope>NUCLEOTIDE SEQUENCE</scope>
</reference>
<dbReference type="Pfam" id="PF13432">
    <property type="entry name" value="TPR_16"/>
    <property type="match status" value="1"/>
</dbReference>
<proteinExistence type="inferred from homology"/>
<dbReference type="PROSITE" id="PS50005">
    <property type="entry name" value="TPR"/>
    <property type="match status" value="5"/>
</dbReference>
<feature type="repeat" description="TPR" evidence="16">
    <location>
        <begin position="951"/>
        <end position="984"/>
    </location>
</feature>
<evidence type="ECO:0000256" key="13">
    <source>
        <dbReference type="ARBA" id="ARBA00023136"/>
    </source>
</evidence>
<dbReference type="InterPro" id="IPR013618">
    <property type="entry name" value="TMTC_DUF1736"/>
</dbReference>
<dbReference type="GO" id="GO:0016020">
    <property type="term" value="C:membrane"/>
    <property type="evidence" value="ECO:0007669"/>
    <property type="project" value="UniProtKB-SubCell"/>
</dbReference>
<feature type="transmembrane region" description="Helical" evidence="18">
    <location>
        <begin position="673"/>
        <end position="690"/>
    </location>
</feature>
<gene>
    <name evidence="23" type="primary">jg12830</name>
    <name evidence="23" type="ORF">PAEG_LOCUS14781</name>
</gene>
<keyword evidence="10 16" id="KW-0802">TPR repeat</keyword>
<dbReference type="Gene3D" id="1.25.40.10">
    <property type="entry name" value="Tetratricopeptide repeat domain"/>
    <property type="match status" value="3"/>
</dbReference>
<dbReference type="AlphaFoldDB" id="A0A8S4RJ63"/>
<dbReference type="SMART" id="SM00028">
    <property type="entry name" value="TPR"/>
    <property type="match status" value="7"/>
</dbReference>
<dbReference type="SUPFAM" id="SSF48452">
    <property type="entry name" value="TPR-like"/>
    <property type="match status" value="1"/>
</dbReference>
<evidence type="ECO:0000256" key="15">
    <source>
        <dbReference type="ARBA" id="ARBA00045102"/>
    </source>
</evidence>
<dbReference type="GO" id="GO:0004169">
    <property type="term" value="F:dolichyl-phosphate-mannose-protein mannosyltransferase activity"/>
    <property type="evidence" value="ECO:0007669"/>
    <property type="project" value="UniProtKB-EC"/>
</dbReference>
<feature type="transmembrane region" description="Helical" evidence="18">
    <location>
        <begin position="852"/>
        <end position="875"/>
    </location>
</feature>
<evidence type="ECO:0000256" key="17">
    <source>
        <dbReference type="SAM" id="MobiDB-lite"/>
    </source>
</evidence>
<evidence type="ECO:0000313" key="23">
    <source>
        <dbReference type="EMBL" id="CAH2237497.1"/>
    </source>
</evidence>
<evidence type="ECO:0000256" key="6">
    <source>
        <dbReference type="ARBA" id="ARBA00012839"/>
    </source>
</evidence>
<dbReference type="Pfam" id="PF13519">
    <property type="entry name" value="VWA_2"/>
    <property type="match status" value="1"/>
</dbReference>
<comment type="pathway">
    <text evidence="4">Protein modification; protein glycosylation.</text>
</comment>
<dbReference type="Gene3D" id="3.40.50.410">
    <property type="entry name" value="von Willebrand factor, type A domain"/>
    <property type="match status" value="1"/>
</dbReference>
<evidence type="ECO:0000259" key="19">
    <source>
        <dbReference type="Pfam" id="PF08409"/>
    </source>
</evidence>
<dbReference type="Pfam" id="PF20504">
    <property type="entry name" value="IntS14_C"/>
    <property type="match status" value="1"/>
</dbReference>
<evidence type="ECO:0000256" key="9">
    <source>
        <dbReference type="ARBA" id="ARBA00022737"/>
    </source>
</evidence>
<name>A0A8S4RJ63_9NEOP</name>
<dbReference type="Pfam" id="PF13374">
    <property type="entry name" value="TPR_10"/>
    <property type="match status" value="1"/>
</dbReference>
<dbReference type="Pfam" id="PF08409">
    <property type="entry name" value="TMTC_DUF1736"/>
    <property type="match status" value="1"/>
</dbReference>
<evidence type="ECO:0000259" key="20">
    <source>
        <dbReference type="Pfam" id="PF13519"/>
    </source>
</evidence>
<feature type="repeat" description="TPR" evidence="16">
    <location>
        <begin position="1157"/>
        <end position="1190"/>
    </location>
</feature>
<evidence type="ECO:0000256" key="5">
    <source>
        <dbReference type="ARBA" id="ARBA00007882"/>
    </source>
</evidence>
<dbReference type="InterPro" id="IPR045814">
    <property type="entry name" value="IntS14_b-barrel"/>
</dbReference>